<dbReference type="Proteomes" id="UP001208570">
    <property type="component" value="Unassembled WGS sequence"/>
</dbReference>
<dbReference type="AlphaFoldDB" id="A0AAD9KET7"/>
<protein>
    <submittedName>
        <fullName evidence="2">Uncharacterized protein</fullName>
    </submittedName>
</protein>
<organism evidence="2 3">
    <name type="scientific">Paralvinella palmiformis</name>
    <dbReference type="NCBI Taxonomy" id="53620"/>
    <lineage>
        <taxon>Eukaryota</taxon>
        <taxon>Metazoa</taxon>
        <taxon>Spiralia</taxon>
        <taxon>Lophotrochozoa</taxon>
        <taxon>Annelida</taxon>
        <taxon>Polychaeta</taxon>
        <taxon>Sedentaria</taxon>
        <taxon>Canalipalpata</taxon>
        <taxon>Terebellida</taxon>
        <taxon>Terebelliformia</taxon>
        <taxon>Alvinellidae</taxon>
        <taxon>Paralvinella</taxon>
    </lineage>
</organism>
<reference evidence="2" key="1">
    <citation type="journal article" date="2023" name="Mol. Biol. Evol.">
        <title>Third-Generation Sequencing Reveals the Adaptive Role of the Epigenome in Three Deep-Sea Polychaetes.</title>
        <authorList>
            <person name="Perez M."/>
            <person name="Aroh O."/>
            <person name="Sun Y."/>
            <person name="Lan Y."/>
            <person name="Juniper S.K."/>
            <person name="Young C.R."/>
            <person name="Angers B."/>
            <person name="Qian P.Y."/>
        </authorList>
    </citation>
    <scope>NUCLEOTIDE SEQUENCE</scope>
    <source>
        <strain evidence="2">P08H-3</strain>
    </source>
</reference>
<name>A0AAD9KET7_9ANNE</name>
<feature type="compositionally biased region" description="Polar residues" evidence="1">
    <location>
        <begin position="427"/>
        <end position="437"/>
    </location>
</feature>
<sequence>MRKLCSTSNVTLLLEFRKNVVDVLNDIKQTNADQNFHRYYFKMSSNKRCYKDLDVPLAENINGRVDGSIICYARWANHSNVIKLHANIRKLQEAFRQSEICHWEYGKFLQEVTDWLEKADMSTNKQQAESYDFVDMLQDINDTGFWLQNLSERLMLKEISLVDVAIEIHRHERDKFALNMENVKDKISQLTITPLQNLINEKQISVIETLLRALVYYESFSNYFNDTKKNRFTQTARHLVIWRKPVPNLDSPKIITETLAPSEVWKVWPSIKMFHTFVKETAKRTLTSIFETYYGSLTHEINILQNELKRRDAIIKDSFSKLKNDMDAVLNNLMLDERFIIKNILKLDIFFGELKYDKVEQQEGYDIGFFFSMMEYQNPLPPPNVSPHPVLETQSMGKAIESHPQAQSVKKPVQPPIPGTPKPAGSRTGNHGNTPNILRSGRFFRAPVKLDL</sequence>
<evidence type="ECO:0000313" key="2">
    <source>
        <dbReference type="EMBL" id="KAK2169911.1"/>
    </source>
</evidence>
<comment type="caution">
    <text evidence="2">The sequence shown here is derived from an EMBL/GenBank/DDBJ whole genome shotgun (WGS) entry which is preliminary data.</text>
</comment>
<evidence type="ECO:0000256" key="1">
    <source>
        <dbReference type="SAM" id="MobiDB-lite"/>
    </source>
</evidence>
<gene>
    <name evidence="2" type="ORF">LSH36_6g15054</name>
</gene>
<accession>A0AAD9KET7</accession>
<feature type="region of interest" description="Disordered" evidence="1">
    <location>
        <begin position="402"/>
        <end position="440"/>
    </location>
</feature>
<evidence type="ECO:0000313" key="3">
    <source>
        <dbReference type="Proteomes" id="UP001208570"/>
    </source>
</evidence>
<dbReference type="EMBL" id="JAODUP010000006">
    <property type="protein sequence ID" value="KAK2169911.1"/>
    <property type="molecule type" value="Genomic_DNA"/>
</dbReference>
<proteinExistence type="predicted"/>
<keyword evidence="3" id="KW-1185">Reference proteome</keyword>